<dbReference type="GO" id="GO:0140676">
    <property type="term" value="P:oscillatory cAMP signaling"/>
    <property type="evidence" value="ECO:0007669"/>
    <property type="project" value="EnsemblProtists"/>
</dbReference>
<dbReference type="GO" id="GO:0005737">
    <property type="term" value="C:cytoplasm"/>
    <property type="evidence" value="ECO:0000318"/>
    <property type="project" value="GO_Central"/>
</dbReference>
<dbReference type="GO" id="GO:0046579">
    <property type="term" value="P:positive regulation of Ras protein signal transduction"/>
    <property type="evidence" value="ECO:0007669"/>
    <property type="project" value="EnsemblProtists"/>
</dbReference>
<dbReference type="PANTHER" id="PTHR12425">
    <property type="entry name" value="SYNEMBRYN"/>
    <property type="match status" value="1"/>
</dbReference>
<keyword evidence="5" id="KW-0143">Chaperone</keyword>
<evidence type="ECO:0000256" key="2">
    <source>
        <dbReference type="ARBA" id="ARBA00009049"/>
    </source>
</evidence>
<dbReference type="GO" id="GO:0005829">
    <property type="term" value="C:cytosol"/>
    <property type="evidence" value="ECO:0007669"/>
    <property type="project" value="EnsemblProtists"/>
</dbReference>
<sequence length="437" mass="49574">METFNKQFEDNDVQESEWIETLKQFNKENADKRIFTDRVSAETKFKFTNNLFFYLKTEFNPSVSNKPSDESKTQVLTALRISLRELLEEEKDIIRKELYLFIKLGNIGEEEKTNMYSNSVREEALKCIVNCISRDPSIQKIFLEDLKGPYLLTKEVKNHSKETPDSVLDVIYKILVHCCSKPEVKAKLRPEGLLEYVTEALITRVADTQKYESSPELVSDLCRLLFTLTIHLGPLEGGKPTPANHLEIEGFRKLLPTFKRIMVTNTPETTHPFFAVKTALLSALINTPRDLYDELIDEIGLHIFQDIFKKQLYLLDSPETAAQFLPILMLLTSTAENVPSTRDELKAMTFPYDLIKDSDEPLSVGIEPPEEVKTTGVSSKLIPFMTGNDIGLKHFVSEYFFMICDEDANEVCRLTGFGNAAGLLVTRGLMSLGGGGK</sequence>
<dbReference type="GO" id="GO:0001965">
    <property type="term" value="F:G-protein alpha-subunit binding"/>
    <property type="evidence" value="ECO:0000318"/>
    <property type="project" value="GO_Central"/>
</dbReference>
<dbReference type="SUPFAM" id="SSF48371">
    <property type="entry name" value="ARM repeat"/>
    <property type="match status" value="1"/>
</dbReference>
<dbReference type="GO" id="GO:0043326">
    <property type="term" value="P:chemotaxis to folate"/>
    <property type="evidence" value="ECO:0007669"/>
    <property type="project" value="EnsemblProtists"/>
</dbReference>
<dbReference type="OMA" id="ICDEDAN"/>
<dbReference type="GO" id="GO:0005085">
    <property type="term" value="F:guanyl-nucleotide exchange factor activity"/>
    <property type="evidence" value="ECO:0000318"/>
    <property type="project" value="GO_Central"/>
</dbReference>
<dbReference type="InterPro" id="IPR016024">
    <property type="entry name" value="ARM-type_fold"/>
</dbReference>
<dbReference type="STRING" id="5786.F1A4J0"/>
<gene>
    <name evidence="6" type="ORF">DICPUDRAFT_43649</name>
</gene>
<dbReference type="FunCoup" id="F1A4J0">
    <property type="interactions" value="102"/>
</dbReference>
<dbReference type="InParanoid" id="F1A4J0"/>
<comment type="subcellular location">
    <subcellularLocation>
        <location evidence="1">Cytoplasm</location>
        <location evidence="1">Cell cortex</location>
    </subcellularLocation>
</comment>
<dbReference type="AlphaFoldDB" id="F1A4J0"/>
<dbReference type="KEGG" id="dpp:DICPUDRAFT_43649"/>
<dbReference type="InterPro" id="IPR019318">
    <property type="entry name" value="Gua_nucleotide_exch_fac_Ric8"/>
</dbReference>
<evidence type="ECO:0000256" key="4">
    <source>
        <dbReference type="ARBA" id="ARBA00022658"/>
    </source>
</evidence>
<dbReference type="GO" id="GO:0061122">
    <property type="term" value="P:positive regulation of positive chemotaxis to cAMP"/>
    <property type="evidence" value="ECO:0007669"/>
    <property type="project" value="EnsemblProtists"/>
</dbReference>
<keyword evidence="3" id="KW-0963">Cytoplasm</keyword>
<dbReference type="PANTHER" id="PTHR12425:SF5">
    <property type="entry name" value="SYNEMBRYN"/>
    <property type="match status" value="1"/>
</dbReference>
<proteinExistence type="inferred from homology"/>
<keyword evidence="7" id="KW-1185">Reference proteome</keyword>
<dbReference type="Gene3D" id="1.25.10.10">
    <property type="entry name" value="Leucine-rich Repeat Variant"/>
    <property type="match status" value="1"/>
</dbReference>
<accession>F1A4J0</accession>
<reference evidence="7" key="1">
    <citation type="journal article" date="2011" name="Genome Biol.">
        <title>Comparative genomics of the social amoebae Dictyostelium discoideum and Dictyostelium purpureum.</title>
        <authorList>
            <consortium name="US DOE Joint Genome Institute (JGI-PGF)"/>
            <person name="Sucgang R."/>
            <person name="Kuo A."/>
            <person name="Tian X."/>
            <person name="Salerno W."/>
            <person name="Parikh A."/>
            <person name="Feasley C.L."/>
            <person name="Dalin E."/>
            <person name="Tu H."/>
            <person name="Huang E."/>
            <person name="Barry K."/>
            <person name="Lindquist E."/>
            <person name="Shapiro H."/>
            <person name="Bruce D."/>
            <person name="Schmutz J."/>
            <person name="Salamov A."/>
            <person name="Fey P."/>
            <person name="Gaudet P."/>
            <person name="Anjard C."/>
            <person name="Babu M.M."/>
            <person name="Basu S."/>
            <person name="Bushmanova Y."/>
            <person name="van der Wel H."/>
            <person name="Katoh-Kurasawa M."/>
            <person name="Dinh C."/>
            <person name="Coutinho P.M."/>
            <person name="Saito T."/>
            <person name="Elias M."/>
            <person name="Schaap P."/>
            <person name="Kay R.R."/>
            <person name="Henrissat B."/>
            <person name="Eichinger L."/>
            <person name="Rivero F."/>
            <person name="Putnam N.H."/>
            <person name="West C.M."/>
            <person name="Loomis W.F."/>
            <person name="Chisholm R.L."/>
            <person name="Shaulsky G."/>
            <person name="Strassmann J.E."/>
            <person name="Queller D.C."/>
            <person name="Kuspa A."/>
            <person name="Grigoriev I.V."/>
        </authorList>
    </citation>
    <scope>NUCLEOTIDE SEQUENCE [LARGE SCALE GENOMIC DNA]</scope>
    <source>
        <strain evidence="7">QSDP1</strain>
    </source>
</reference>
<dbReference type="eggNOG" id="KOG4464">
    <property type="taxonomic scope" value="Eukaryota"/>
</dbReference>
<dbReference type="OrthoDB" id="5585685at2759"/>
<comment type="similarity">
    <text evidence="2">Belongs to the synembryn family.</text>
</comment>
<dbReference type="GO" id="GO:0007186">
    <property type="term" value="P:G protein-coupled receptor signaling pathway"/>
    <property type="evidence" value="ECO:0000318"/>
    <property type="project" value="GO_Central"/>
</dbReference>
<evidence type="ECO:0000256" key="3">
    <source>
        <dbReference type="ARBA" id="ARBA00022490"/>
    </source>
</evidence>
<dbReference type="GeneID" id="10507042"/>
<dbReference type="EMBL" id="GL871523">
    <property type="protein sequence ID" value="EGC28888.1"/>
    <property type="molecule type" value="Genomic_DNA"/>
</dbReference>
<evidence type="ECO:0000313" key="7">
    <source>
        <dbReference type="Proteomes" id="UP000001064"/>
    </source>
</evidence>
<evidence type="ECO:0000256" key="1">
    <source>
        <dbReference type="ARBA" id="ARBA00004544"/>
    </source>
</evidence>
<name>F1A4J0_DICPU</name>
<dbReference type="GO" id="GO:0005938">
    <property type="term" value="C:cell cortex"/>
    <property type="evidence" value="ECO:0007669"/>
    <property type="project" value="UniProtKB-SubCell"/>
</dbReference>
<dbReference type="InterPro" id="IPR011989">
    <property type="entry name" value="ARM-like"/>
</dbReference>
<dbReference type="InterPro" id="IPR008376">
    <property type="entry name" value="Chaperone_Ric-8_A/B"/>
</dbReference>
<evidence type="ECO:0000313" key="6">
    <source>
        <dbReference type="EMBL" id="EGC28888.1"/>
    </source>
</evidence>
<dbReference type="PRINTS" id="PR01802">
    <property type="entry name" value="SYNEMBRYN"/>
</dbReference>
<dbReference type="VEuPathDB" id="AmoebaDB:DICPUDRAFT_43649"/>
<dbReference type="GO" id="GO:0010628">
    <property type="term" value="P:positive regulation of gene expression"/>
    <property type="evidence" value="ECO:0007669"/>
    <property type="project" value="EnsemblProtists"/>
</dbReference>
<organism evidence="6 7">
    <name type="scientific">Dictyostelium purpureum</name>
    <name type="common">Slime mold</name>
    <dbReference type="NCBI Taxonomy" id="5786"/>
    <lineage>
        <taxon>Eukaryota</taxon>
        <taxon>Amoebozoa</taxon>
        <taxon>Evosea</taxon>
        <taxon>Eumycetozoa</taxon>
        <taxon>Dictyostelia</taxon>
        <taxon>Dictyosteliales</taxon>
        <taxon>Dictyosteliaceae</taxon>
        <taxon>Dictyostelium</taxon>
    </lineage>
</organism>
<keyword evidence="4" id="KW-0344">Guanine-nucleotide releasing factor</keyword>
<dbReference type="Proteomes" id="UP000001064">
    <property type="component" value="Unassembled WGS sequence"/>
</dbReference>
<dbReference type="Pfam" id="PF10165">
    <property type="entry name" value="Ric8"/>
    <property type="match status" value="1"/>
</dbReference>
<dbReference type="RefSeq" id="XP_003294580.1">
    <property type="nucleotide sequence ID" value="XM_003294532.1"/>
</dbReference>
<evidence type="ECO:0000256" key="5">
    <source>
        <dbReference type="ARBA" id="ARBA00023186"/>
    </source>
</evidence>
<protein>
    <submittedName>
        <fullName evidence="6">Uncharacterized protein</fullName>
    </submittedName>
</protein>